<dbReference type="RefSeq" id="WP_415864443.1">
    <property type="nucleotide sequence ID" value="NZ_CP134536.1"/>
</dbReference>
<accession>A0ABY9Y877</accession>
<dbReference type="EMBL" id="CP134536">
    <property type="protein sequence ID" value="WNH14440.1"/>
    <property type="molecule type" value="Genomic_DNA"/>
</dbReference>
<organism evidence="1 2">
    <name type="scientific">Thalassobellus suaedae</name>
    <dbReference type="NCBI Taxonomy" id="3074124"/>
    <lineage>
        <taxon>Bacteria</taxon>
        <taxon>Pseudomonadati</taxon>
        <taxon>Bacteroidota</taxon>
        <taxon>Flavobacteriia</taxon>
        <taxon>Flavobacteriales</taxon>
        <taxon>Flavobacteriaceae</taxon>
        <taxon>Thalassobellus</taxon>
    </lineage>
</organism>
<dbReference type="Proteomes" id="UP001303407">
    <property type="component" value="Chromosome"/>
</dbReference>
<dbReference type="Pfam" id="PF14022">
    <property type="entry name" value="DUF4238"/>
    <property type="match status" value="1"/>
</dbReference>
<protein>
    <submittedName>
        <fullName evidence="1">DUF4238 domain-containing protein</fullName>
    </submittedName>
</protein>
<evidence type="ECO:0000313" key="1">
    <source>
        <dbReference type="EMBL" id="WNH14440.1"/>
    </source>
</evidence>
<sequence>MFKKNLNNFIHENKIIMSSEKNVYGPFDNFGSVIVKKIIKNKSLVDSSSDFEKAGLLNFMINLFWRTPTSDSLLKELIQKEGLCNPYFGLSNIETGKRLTDKDESVKKIKEEILNNSEFAKHLKVIVANSDASKEEITKLIKFWKLFSLNTNSNYEFLIGDMPILFLNDKPTLDNVFEKVIFPLSKNKVLILNKKNPLFIDDFTVNGINLCIMNISERFIGSGNKDILDFYVEYYKETIKENDSKFTIGNLFEHINYLTKFKDMNDYQTNK</sequence>
<reference evidence="1 2" key="1">
    <citation type="submission" date="2023-09" db="EMBL/GenBank/DDBJ databases">
        <title>Thalassobella suaedae gen. nov., sp. nov., a marine bacterium of the family Flavobacteriaceae isolated from a halophyte Suaeda japonica.</title>
        <authorList>
            <person name="Lee S.Y."/>
            <person name="Hwang C.Y."/>
        </authorList>
    </citation>
    <scope>NUCLEOTIDE SEQUENCE [LARGE SCALE GENOMIC DNA]</scope>
    <source>
        <strain evidence="1 2">HL-DH10</strain>
    </source>
</reference>
<name>A0ABY9Y877_9FLAO</name>
<keyword evidence="2" id="KW-1185">Reference proteome</keyword>
<dbReference type="InterPro" id="IPR025332">
    <property type="entry name" value="DUF4238"/>
</dbReference>
<evidence type="ECO:0000313" key="2">
    <source>
        <dbReference type="Proteomes" id="UP001303407"/>
    </source>
</evidence>
<gene>
    <name evidence="1" type="ORF">RHP49_15985</name>
</gene>
<proteinExistence type="predicted"/>